<dbReference type="PANTHER" id="PTHR22960:SF0">
    <property type="entry name" value="MOLYBDENUM COFACTOR BIOSYNTHESIS PROTEIN 1"/>
    <property type="match status" value="1"/>
</dbReference>
<dbReference type="GO" id="GO:0061798">
    <property type="term" value="F:GTP 3',8'-cyclase activity"/>
    <property type="evidence" value="ECO:0007669"/>
    <property type="project" value="TreeGrafter"/>
</dbReference>
<evidence type="ECO:0000313" key="8">
    <source>
        <dbReference type="Proteomes" id="UP000238356"/>
    </source>
</evidence>
<dbReference type="GO" id="GO:0051536">
    <property type="term" value="F:iron-sulfur cluster binding"/>
    <property type="evidence" value="ECO:0007669"/>
    <property type="project" value="UniProtKB-KW"/>
</dbReference>
<evidence type="ECO:0000256" key="5">
    <source>
        <dbReference type="ARBA" id="ARBA00023150"/>
    </source>
</evidence>
<evidence type="ECO:0000256" key="3">
    <source>
        <dbReference type="ARBA" id="ARBA00023004"/>
    </source>
</evidence>
<evidence type="ECO:0000259" key="6">
    <source>
        <dbReference type="PROSITE" id="PS51918"/>
    </source>
</evidence>
<accession>A0A2S6A240</accession>
<dbReference type="GO" id="GO:0046872">
    <property type="term" value="F:metal ion binding"/>
    <property type="evidence" value="ECO:0007669"/>
    <property type="project" value="UniProtKB-KW"/>
</dbReference>
<comment type="caution">
    <text evidence="7">The sequence shown here is derived from an EMBL/GenBank/DDBJ whole genome shotgun (WGS) entry which is preliminary data.</text>
</comment>
<dbReference type="GO" id="GO:0061799">
    <property type="term" value="F:cyclic pyranopterin monophosphate synthase activity"/>
    <property type="evidence" value="ECO:0007669"/>
    <property type="project" value="TreeGrafter"/>
</dbReference>
<dbReference type="SFLD" id="SFLDG01067">
    <property type="entry name" value="SPASM/twitch_domain_containing"/>
    <property type="match status" value="1"/>
</dbReference>
<reference evidence="7 8" key="1">
    <citation type="submission" date="2018-02" db="EMBL/GenBank/DDBJ databases">
        <title>8 Nocardia nova and 1 Nocardia cyriacigeorgica strain used for evolution to TMP-SMX.</title>
        <authorList>
            <person name="Mehta H."/>
            <person name="Weng J."/>
            <person name="Shamoo Y."/>
        </authorList>
    </citation>
    <scope>NUCLEOTIDE SEQUENCE [LARGE SCALE GENOMIC DNA]</scope>
    <source>
        <strain evidence="7 8">BAA2227</strain>
    </source>
</reference>
<keyword evidence="5" id="KW-0501">Molybdenum cofactor biosynthesis</keyword>
<dbReference type="SFLD" id="SFLDS00029">
    <property type="entry name" value="Radical_SAM"/>
    <property type="match status" value="1"/>
</dbReference>
<keyword evidence="3" id="KW-0408">Iron</keyword>
<dbReference type="PANTHER" id="PTHR22960">
    <property type="entry name" value="MOLYBDOPTERIN COFACTOR SYNTHESIS PROTEIN A"/>
    <property type="match status" value="1"/>
</dbReference>
<dbReference type="InterPro" id="IPR006638">
    <property type="entry name" value="Elp3/MiaA/NifB-like_rSAM"/>
</dbReference>
<dbReference type="AlphaFoldDB" id="A0A2S6A240"/>
<dbReference type="InterPro" id="IPR058240">
    <property type="entry name" value="rSAM_sf"/>
</dbReference>
<gene>
    <name evidence="7" type="ORF">C5F51_22715</name>
</gene>
<dbReference type="Pfam" id="PF04055">
    <property type="entry name" value="Radical_SAM"/>
    <property type="match status" value="1"/>
</dbReference>
<dbReference type="SMART" id="SM00729">
    <property type="entry name" value="Elp3"/>
    <property type="match status" value="1"/>
</dbReference>
<dbReference type="Gene3D" id="3.20.20.70">
    <property type="entry name" value="Aldolase class I"/>
    <property type="match status" value="1"/>
</dbReference>
<evidence type="ECO:0000256" key="1">
    <source>
        <dbReference type="ARBA" id="ARBA00022691"/>
    </source>
</evidence>
<name>A0A2S6A240_9NOCA</name>
<evidence type="ECO:0000313" key="7">
    <source>
        <dbReference type="EMBL" id="PPJ25641.1"/>
    </source>
</evidence>
<proteinExistence type="predicted"/>
<dbReference type="SUPFAM" id="SSF102114">
    <property type="entry name" value="Radical SAM enzymes"/>
    <property type="match status" value="1"/>
</dbReference>
<dbReference type="GO" id="GO:0006777">
    <property type="term" value="P:Mo-molybdopterin cofactor biosynthetic process"/>
    <property type="evidence" value="ECO:0007669"/>
    <property type="project" value="UniProtKB-KW"/>
</dbReference>
<organism evidence="7 8">
    <name type="scientific">Nocardia nova</name>
    <dbReference type="NCBI Taxonomy" id="37330"/>
    <lineage>
        <taxon>Bacteria</taxon>
        <taxon>Bacillati</taxon>
        <taxon>Actinomycetota</taxon>
        <taxon>Actinomycetes</taxon>
        <taxon>Mycobacteriales</taxon>
        <taxon>Nocardiaceae</taxon>
        <taxon>Nocardia</taxon>
    </lineage>
</organism>
<dbReference type="InterPro" id="IPR050105">
    <property type="entry name" value="MoCo_biosynth_MoaA/MoaC"/>
</dbReference>
<dbReference type="InterPro" id="IPR013785">
    <property type="entry name" value="Aldolase_TIM"/>
</dbReference>
<feature type="domain" description="Radical SAM core" evidence="6">
    <location>
        <begin position="12"/>
        <end position="225"/>
    </location>
</feature>
<evidence type="ECO:0000256" key="2">
    <source>
        <dbReference type="ARBA" id="ARBA00022723"/>
    </source>
</evidence>
<keyword evidence="2" id="KW-0479">Metal-binding</keyword>
<keyword evidence="4" id="KW-0411">Iron-sulfur</keyword>
<protein>
    <submittedName>
        <fullName evidence="7">Radical SAM protein</fullName>
    </submittedName>
</protein>
<dbReference type="EMBL" id="PSZD01000015">
    <property type="protein sequence ID" value="PPJ25641.1"/>
    <property type="molecule type" value="Genomic_DNA"/>
</dbReference>
<dbReference type="Proteomes" id="UP000238356">
    <property type="component" value="Unassembled WGS sequence"/>
</dbReference>
<dbReference type="PROSITE" id="PS51918">
    <property type="entry name" value="RADICAL_SAM"/>
    <property type="match status" value="1"/>
</dbReference>
<evidence type="ECO:0000256" key="4">
    <source>
        <dbReference type="ARBA" id="ARBA00023014"/>
    </source>
</evidence>
<keyword evidence="8" id="KW-1185">Reference proteome</keyword>
<dbReference type="InterPro" id="IPR007197">
    <property type="entry name" value="rSAM"/>
</dbReference>
<keyword evidence="1" id="KW-0949">S-adenosyl-L-methionine</keyword>
<sequence>MTAMDVSNSRAEAPRLPQFRVTLNARCGRACFFCRPSGEAVATAPGSELAVDDLIAVAAQVRAVGIDSIKLTGGDPALYEPLEVAVRRLHREVGFSEIEIISRHPRIGERAERLASLGVTQFNMSIDTLDPHLHSELCGVDDLPQVIGALQRCVQTGVPVKVNTVVMGGINDEEVASLADFCSRNGIRTLKLLDVIKDLDEGAESFARRLAIRRGKTLRDLYTPLEVFAERFAAVAVKQEVITQGGLGHPMTAITLPTGLRLMLKDSKAGAWYGPVCNGCPFYPCHDALMALRLTADLRLQYCLLRQDNTVDLAGLVTDEDRLRDCVHGAIAPYTQAEFRTSARLSLEVGA</sequence>
<dbReference type="CDD" id="cd01335">
    <property type="entry name" value="Radical_SAM"/>
    <property type="match status" value="1"/>
</dbReference>